<evidence type="ECO:0000256" key="5">
    <source>
        <dbReference type="ARBA" id="ARBA00023163"/>
    </source>
</evidence>
<evidence type="ECO:0000256" key="1">
    <source>
        <dbReference type="ARBA" id="ARBA00004123"/>
    </source>
</evidence>
<gene>
    <name evidence="7" type="primary">TRF2-3</name>
</gene>
<evidence type="ECO:0000256" key="4">
    <source>
        <dbReference type="ARBA" id="ARBA00023125"/>
    </source>
</evidence>
<accession>A0A172RVY0</accession>
<dbReference type="InterPro" id="IPR000814">
    <property type="entry name" value="TBP"/>
</dbReference>
<comment type="subcellular location">
    <subcellularLocation>
        <location evidence="1">Nucleus</location>
    </subcellularLocation>
</comment>
<dbReference type="Gene3D" id="3.30.310.10">
    <property type="entry name" value="TATA-Binding Protein"/>
    <property type="match status" value="2"/>
</dbReference>
<dbReference type="InterPro" id="IPR012295">
    <property type="entry name" value="TBP_dom_sf"/>
</dbReference>
<dbReference type="GO" id="GO:0006352">
    <property type="term" value="P:DNA-templated transcription initiation"/>
    <property type="evidence" value="ECO:0007669"/>
    <property type="project" value="InterPro"/>
</dbReference>
<keyword evidence="3" id="KW-0805">Transcription regulation</keyword>
<protein>
    <submittedName>
        <fullName evidence="7">Telomere repeat binding factor 2-3</fullName>
    </submittedName>
</protein>
<dbReference type="EMBL" id="KU852675">
    <property type="protein sequence ID" value="ANE21804.1"/>
    <property type="molecule type" value="mRNA"/>
</dbReference>
<comment type="similarity">
    <text evidence="2">Belongs to the TBP family.</text>
</comment>
<keyword evidence="4" id="KW-0238">DNA-binding</keyword>
<dbReference type="GO" id="GO:0005634">
    <property type="term" value="C:nucleus"/>
    <property type="evidence" value="ECO:0007669"/>
    <property type="project" value="UniProtKB-SubCell"/>
</dbReference>
<keyword evidence="6" id="KW-0539">Nucleus</keyword>
<organism evidence="7">
    <name type="scientific">Schmidtea mediterranea</name>
    <name type="common">Freshwater planarian flatworm</name>
    <dbReference type="NCBI Taxonomy" id="79327"/>
    <lineage>
        <taxon>Eukaryota</taxon>
        <taxon>Metazoa</taxon>
        <taxon>Spiralia</taxon>
        <taxon>Lophotrochozoa</taxon>
        <taxon>Platyhelminthes</taxon>
        <taxon>Rhabditophora</taxon>
        <taxon>Seriata</taxon>
        <taxon>Tricladida</taxon>
        <taxon>Continenticola</taxon>
        <taxon>Geoplanoidea</taxon>
        <taxon>Dugesiidae</taxon>
        <taxon>Schmidtea</taxon>
    </lineage>
</organism>
<evidence type="ECO:0000256" key="6">
    <source>
        <dbReference type="ARBA" id="ARBA00023242"/>
    </source>
</evidence>
<dbReference type="SUPFAM" id="SSF55945">
    <property type="entry name" value="TATA-box binding protein-like"/>
    <property type="match status" value="2"/>
</dbReference>
<sequence length="184" mass="20897">MNRNIACFFDLNCGLDLSHIAKSALNTKYDAKCFPAVIMRIRKPKTTANIFKNGKIICAGAKTEEDAKKATRKISRIIQKLGYKIRYNNFKILNMVASCDVRFQIGLDPLNLLHSSFTTYDPEQFPGLFYKMADPLITILIFKSGKIILTGGKDKSNIDEAYNKILPVLKMFKKEIPNQNIIKQ</sequence>
<evidence type="ECO:0000313" key="7">
    <source>
        <dbReference type="EMBL" id="ANE21804.1"/>
    </source>
</evidence>
<dbReference type="AlphaFoldDB" id="A0A172RVY0"/>
<dbReference type="Pfam" id="PF00352">
    <property type="entry name" value="TBP"/>
    <property type="match status" value="2"/>
</dbReference>
<dbReference type="PANTHER" id="PTHR10126">
    <property type="entry name" value="TATA-BOX BINDING PROTEIN"/>
    <property type="match status" value="1"/>
</dbReference>
<dbReference type="GO" id="GO:0003677">
    <property type="term" value="F:DNA binding"/>
    <property type="evidence" value="ECO:0007669"/>
    <property type="project" value="UniProtKB-KW"/>
</dbReference>
<evidence type="ECO:0000256" key="2">
    <source>
        <dbReference type="ARBA" id="ARBA00005560"/>
    </source>
</evidence>
<dbReference type="FunFam" id="3.30.310.10:FF:000005">
    <property type="entry name" value="TATA box-binding protein-like 1"/>
    <property type="match status" value="1"/>
</dbReference>
<evidence type="ECO:0000256" key="3">
    <source>
        <dbReference type="ARBA" id="ARBA00023015"/>
    </source>
</evidence>
<dbReference type="OrthoDB" id="2127950at2759"/>
<feature type="non-terminal residue" evidence="7">
    <location>
        <position position="184"/>
    </location>
</feature>
<keyword evidence="5" id="KW-0804">Transcription</keyword>
<name>A0A172RVY0_SCHMD</name>
<reference evidence="7" key="1">
    <citation type="submission" date="2016-03" db="EMBL/GenBank/DDBJ databases">
        <title>A novel pre-meiotic function for boule in the planarian Schmidtea mediterranea.</title>
        <authorList>
            <person name="Iyer H."/>
            <person name="Issigonis M."/>
            <person name="Sharma P.P."/>
            <person name="Extavour C.G."/>
            <person name="Newmark P.A."/>
        </authorList>
    </citation>
    <scope>NUCLEOTIDE SEQUENCE</scope>
</reference>
<proteinExistence type="evidence at transcript level"/>
<dbReference type="PRINTS" id="PR00686">
    <property type="entry name" value="TIFACTORIID"/>
</dbReference>